<organism evidence="1">
    <name type="scientific">Anguilla anguilla</name>
    <name type="common">European freshwater eel</name>
    <name type="synonym">Muraena anguilla</name>
    <dbReference type="NCBI Taxonomy" id="7936"/>
    <lineage>
        <taxon>Eukaryota</taxon>
        <taxon>Metazoa</taxon>
        <taxon>Chordata</taxon>
        <taxon>Craniata</taxon>
        <taxon>Vertebrata</taxon>
        <taxon>Euteleostomi</taxon>
        <taxon>Actinopterygii</taxon>
        <taxon>Neopterygii</taxon>
        <taxon>Teleostei</taxon>
        <taxon>Anguilliformes</taxon>
        <taxon>Anguillidae</taxon>
        <taxon>Anguilla</taxon>
    </lineage>
</organism>
<accession>A0A0E9TKE7</accession>
<reference evidence="1" key="2">
    <citation type="journal article" date="2015" name="Fish Shellfish Immunol.">
        <title>Early steps in the European eel (Anguilla anguilla)-Vibrio vulnificus interaction in the gills: Role of the RtxA13 toxin.</title>
        <authorList>
            <person name="Callol A."/>
            <person name="Pajuelo D."/>
            <person name="Ebbesson L."/>
            <person name="Teles M."/>
            <person name="MacKenzie S."/>
            <person name="Amaro C."/>
        </authorList>
    </citation>
    <scope>NUCLEOTIDE SEQUENCE</scope>
</reference>
<dbReference type="AlphaFoldDB" id="A0A0E9TKE7"/>
<evidence type="ECO:0000313" key="1">
    <source>
        <dbReference type="EMBL" id="JAH53932.1"/>
    </source>
</evidence>
<sequence length="41" mass="4930">MQPTIYTGIKLGYSSHDACRLHNWNMTKTRKWIIIWSMMCI</sequence>
<dbReference type="EMBL" id="GBXM01054645">
    <property type="protein sequence ID" value="JAH53932.1"/>
    <property type="molecule type" value="Transcribed_RNA"/>
</dbReference>
<reference evidence="1" key="1">
    <citation type="submission" date="2014-11" db="EMBL/GenBank/DDBJ databases">
        <authorList>
            <person name="Amaro Gonzalez C."/>
        </authorList>
    </citation>
    <scope>NUCLEOTIDE SEQUENCE</scope>
</reference>
<protein>
    <submittedName>
        <fullName evidence="1">Uncharacterized protein</fullName>
    </submittedName>
</protein>
<name>A0A0E9TKE7_ANGAN</name>
<proteinExistence type="predicted"/>